<dbReference type="Proteomes" id="UP001374535">
    <property type="component" value="Chromosome 1"/>
</dbReference>
<keyword evidence="10" id="KW-1185">Reference proteome</keyword>
<feature type="domain" description="Pru" evidence="8">
    <location>
        <begin position="11"/>
        <end position="145"/>
    </location>
</feature>
<dbReference type="GO" id="GO:0008541">
    <property type="term" value="C:proteasome regulatory particle, lid subcomplex"/>
    <property type="evidence" value="ECO:0007669"/>
    <property type="project" value="TreeGrafter"/>
</dbReference>
<dbReference type="InterPro" id="IPR038633">
    <property type="entry name" value="Rpn13/ADRM1_Pru_sf"/>
</dbReference>
<name>A0AAQ3PD99_VIGMU</name>
<dbReference type="FunFam" id="1.10.2020.20:FF:000002">
    <property type="entry name" value="26S proteasome regulatory subunit RPN13"/>
    <property type="match status" value="1"/>
</dbReference>
<dbReference type="InterPro" id="IPR006773">
    <property type="entry name" value="Rpn13/ADRM1"/>
</dbReference>
<evidence type="ECO:0008006" key="11">
    <source>
        <dbReference type="Google" id="ProtNLM"/>
    </source>
</evidence>
<evidence type="ECO:0000256" key="4">
    <source>
        <dbReference type="ARBA" id="ARBA00022942"/>
    </source>
</evidence>
<evidence type="ECO:0000256" key="1">
    <source>
        <dbReference type="ARBA" id="ARBA00004123"/>
    </source>
</evidence>
<dbReference type="GO" id="GO:0061133">
    <property type="term" value="F:endopeptidase activator activity"/>
    <property type="evidence" value="ECO:0007669"/>
    <property type="project" value="TreeGrafter"/>
</dbReference>
<organism evidence="9 10">
    <name type="scientific">Vigna mungo</name>
    <name type="common">Black gram</name>
    <name type="synonym">Phaseolus mungo</name>
    <dbReference type="NCBI Taxonomy" id="3915"/>
    <lineage>
        <taxon>Eukaryota</taxon>
        <taxon>Viridiplantae</taxon>
        <taxon>Streptophyta</taxon>
        <taxon>Embryophyta</taxon>
        <taxon>Tracheophyta</taxon>
        <taxon>Spermatophyta</taxon>
        <taxon>Magnoliopsida</taxon>
        <taxon>eudicotyledons</taxon>
        <taxon>Gunneridae</taxon>
        <taxon>Pentapetalae</taxon>
        <taxon>rosids</taxon>
        <taxon>fabids</taxon>
        <taxon>Fabales</taxon>
        <taxon>Fabaceae</taxon>
        <taxon>Papilionoideae</taxon>
        <taxon>50 kb inversion clade</taxon>
        <taxon>NPAAA clade</taxon>
        <taxon>indigoferoid/millettioid clade</taxon>
        <taxon>Phaseoleae</taxon>
        <taxon>Vigna</taxon>
    </lineage>
</organism>
<gene>
    <name evidence="9" type="ORF">V8G54_004867</name>
</gene>
<feature type="domain" description="DEUBAD" evidence="7">
    <location>
        <begin position="214"/>
        <end position="317"/>
    </location>
</feature>
<dbReference type="EMBL" id="CP144700">
    <property type="protein sequence ID" value="WVZ26323.1"/>
    <property type="molecule type" value="Genomic_DNA"/>
</dbReference>
<evidence type="ECO:0000259" key="8">
    <source>
        <dbReference type="PROSITE" id="PS51917"/>
    </source>
</evidence>
<dbReference type="Pfam" id="PF04683">
    <property type="entry name" value="Rpn13_ADRM1_Pru"/>
    <property type="match status" value="2"/>
</dbReference>
<dbReference type="Gene3D" id="2.30.29.70">
    <property type="entry name" value="Proteasomal ubiquitin receptor Rpn13/ADRM1"/>
    <property type="match status" value="1"/>
</dbReference>
<dbReference type="InterPro" id="IPR038108">
    <property type="entry name" value="RPN13_DEUBAD_sf"/>
</dbReference>
<keyword evidence="4" id="KW-0647">Proteasome</keyword>
<comment type="subcellular location">
    <subcellularLocation>
        <location evidence="2">Cytoplasm</location>
    </subcellularLocation>
    <subcellularLocation>
        <location evidence="1">Nucleus</location>
    </subcellularLocation>
</comment>
<dbReference type="PANTHER" id="PTHR12225:SF0">
    <property type="entry name" value="PROTEASOMAL UBIQUITIN RECEPTOR ADRM1"/>
    <property type="match status" value="1"/>
</dbReference>
<dbReference type="PANTHER" id="PTHR12225">
    <property type="entry name" value="ADHESION REGULATING MOLECULE 1 110 KDA CELL MEMBRANE GLYCOPROTEIN"/>
    <property type="match status" value="1"/>
</dbReference>
<keyword evidence="3" id="KW-0963">Cytoplasm</keyword>
<dbReference type="GO" id="GO:0005737">
    <property type="term" value="C:cytoplasm"/>
    <property type="evidence" value="ECO:0007669"/>
    <property type="project" value="UniProtKB-SubCell"/>
</dbReference>
<reference evidence="9 10" key="1">
    <citation type="journal article" date="2023" name="Life. Sci Alliance">
        <title>Evolutionary insights into 3D genome organization and epigenetic landscape of Vigna mungo.</title>
        <authorList>
            <person name="Junaid A."/>
            <person name="Singh B."/>
            <person name="Bhatia S."/>
        </authorList>
    </citation>
    <scope>NUCLEOTIDE SEQUENCE [LARGE SCALE GENOMIC DNA]</scope>
    <source>
        <strain evidence="9">Urdbean</strain>
    </source>
</reference>
<evidence type="ECO:0000256" key="2">
    <source>
        <dbReference type="ARBA" id="ARBA00004496"/>
    </source>
</evidence>
<dbReference type="AlphaFoldDB" id="A0AAQ3PD99"/>
<evidence type="ECO:0000256" key="6">
    <source>
        <dbReference type="SAM" id="MobiDB-lite"/>
    </source>
</evidence>
<proteinExistence type="predicted"/>
<evidence type="ECO:0000313" key="9">
    <source>
        <dbReference type="EMBL" id="WVZ26323.1"/>
    </source>
</evidence>
<dbReference type="GO" id="GO:0070628">
    <property type="term" value="F:proteasome binding"/>
    <property type="evidence" value="ECO:0007669"/>
    <property type="project" value="TreeGrafter"/>
</dbReference>
<evidence type="ECO:0000256" key="3">
    <source>
        <dbReference type="ARBA" id="ARBA00022490"/>
    </source>
</evidence>
<dbReference type="CDD" id="cd13314">
    <property type="entry name" value="PH_Rpn13"/>
    <property type="match status" value="1"/>
</dbReference>
<feature type="region of interest" description="Disordered" evidence="6">
    <location>
        <begin position="313"/>
        <end position="342"/>
    </location>
</feature>
<accession>A0AAQ3PD99</accession>
<dbReference type="PROSITE" id="PS51917">
    <property type="entry name" value="PRU"/>
    <property type="match status" value="1"/>
</dbReference>
<dbReference type="GO" id="GO:0005634">
    <property type="term" value="C:nucleus"/>
    <property type="evidence" value="ECO:0007669"/>
    <property type="project" value="UniProtKB-SubCell"/>
</dbReference>
<feature type="compositionally biased region" description="Basic and acidic residues" evidence="6">
    <location>
        <begin position="318"/>
        <end position="342"/>
    </location>
</feature>
<dbReference type="Gene3D" id="1.10.2020.20">
    <property type="match status" value="1"/>
</dbReference>
<keyword evidence="5" id="KW-0539">Nucleus</keyword>
<dbReference type="InterPro" id="IPR032368">
    <property type="entry name" value="RPN13_DEUBAD"/>
</dbReference>
<protein>
    <recommendedName>
        <fullName evidence="11">Regulatory particle non-ATPase 13</fullName>
    </recommendedName>
</protein>
<evidence type="ECO:0000256" key="5">
    <source>
        <dbReference type="ARBA" id="ARBA00023242"/>
    </source>
</evidence>
<evidence type="ECO:0000313" key="10">
    <source>
        <dbReference type="Proteomes" id="UP001374535"/>
    </source>
</evidence>
<dbReference type="InterPro" id="IPR044868">
    <property type="entry name" value="Rpn13/ADRM1_Pru"/>
</dbReference>
<evidence type="ECO:0000259" key="7">
    <source>
        <dbReference type="PROSITE" id="PS51916"/>
    </source>
</evidence>
<dbReference type="InterPro" id="IPR044867">
    <property type="entry name" value="DEUBAD_dom"/>
</dbReference>
<sequence>MSSSSADVFPAIQEVMLEFRAGKMFLEGKRVVPDTRKGLVRIVRAEEGLVHFQWLDRTQNIVEDVSFVFCFVIHFKGVSFGFSVIQDQIIFPNEAVFEKINQTSGRVYILKFNSDDRKFFFWMQESNADGDLQLCSSVNDYINRPLELGEEEPEGSLPLQVSEDMAEDDITSRAANLGIPNLRVEATSDVPSSGRVRLEDLQRILSDIGPADSIVDPDGGLGLGDILKPDLIMPLMETLPLEQRLAPYLPEGKWSPEEILELLQSPPFRQQVDSFTYVLRTGQIDLSQFGIDPSKYKFTVLSFLEALEDSVSESLESEEARQDDQDLRSQSCNRHDAMDESQ</sequence>
<dbReference type="PROSITE" id="PS51916">
    <property type="entry name" value="DEUBAD"/>
    <property type="match status" value="1"/>
</dbReference>
<dbReference type="Pfam" id="PF16550">
    <property type="entry name" value="RPN13_C"/>
    <property type="match status" value="1"/>
</dbReference>